<name>A0AA97KK40_EUBMA</name>
<feature type="compositionally biased region" description="Basic residues" evidence="10">
    <location>
        <begin position="1"/>
        <end position="28"/>
    </location>
</feature>
<feature type="domain" description="NOL9 C-terminal" evidence="13">
    <location>
        <begin position="509"/>
        <end position="610"/>
    </location>
</feature>
<dbReference type="InterPro" id="IPR027417">
    <property type="entry name" value="P-loop_NTPase"/>
</dbReference>
<evidence type="ECO:0000313" key="14">
    <source>
        <dbReference type="Proteomes" id="UP001190640"/>
    </source>
</evidence>
<dbReference type="Gene3D" id="3.40.50.300">
    <property type="entry name" value="P-loop containing nucleotide triphosphate hydrolases"/>
    <property type="match status" value="1"/>
</dbReference>
<evidence type="ECO:0000259" key="13">
    <source>
        <dbReference type="Pfam" id="PF25467"/>
    </source>
</evidence>
<proteinExistence type="inferred from homology"/>
<evidence type="ECO:0000256" key="10">
    <source>
        <dbReference type="SAM" id="MobiDB-lite"/>
    </source>
</evidence>
<dbReference type="AlphaFoldDB" id="A0AA97KK40"/>
<evidence type="ECO:0000256" key="1">
    <source>
        <dbReference type="ARBA" id="ARBA00004604"/>
    </source>
</evidence>
<dbReference type="GO" id="GO:0051731">
    <property type="term" value="F:polynucleotide 5'-hydroxyl-kinase activity"/>
    <property type="evidence" value="ECO:0007669"/>
    <property type="project" value="InterPro"/>
</dbReference>
<feature type="domain" description="NOL9 N-terminal" evidence="12">
    <location>
        <begin position="82"/>
        <end position="230"/>
    </location>
</feature>
<gene>
    <name evidence="15" type="primary">NOL9</name>
</gene>
<reference evidence="15" key="1">
    <citation type="submission" date="2025-08" db="UniProtKB">
        <authorList>
            <consortium name="RefSeq"/>
        </authorList>
    </citation>
    <scope>IDENTIFICATION</scope>
    <source>
        <tissue evidence="15">Blood</tissue>
    </source>
</reference>
<dbReference type="InterPro" id="IPR057570">
    <property type="entry name" value="NOL9_C"/>
</dbReference>
<organism evidence="14 15">
    <name type="scientific">Eublepharis macularius</name>
    <name type="common">Leopard gecko</name>
    <name type="synonym">Cyrtodactylus macularius</name>
    <dbReference type="NCBI Taxonomy" id="481883"/>
    <lineage>
        <taxon>Eukaryota</taxon>
        <taxon>Metazoa</taxon>
        <taxon>Chordata</taxon>
        <taxon>Craniata</taxon>
        <taxon>Vertebrata</taxon>
        <taxon>Euteleostomi</taxon>
        <taxon>Lepidosauria</taxon>
        <taxon>Squamata</taxon>
        <taxon>Bifurcata</taxon>
        <taxon>Gekkota</taxon>
        <taxon>Eublepharidae</taxon>
        <taxon>Eublepharinae</taxon>
        <taxon>Eublepharis</taxon>
    </lineage>
</organism>
<dbReference type="Pfam" id="PF24419">
    <property type="entry name" value="Cupin_NOL9"/>
    <property type="match status" value="1"/>
</dbReference>
<dbReference type="PANTHER" id="PTHR12755:SF3">
    <property type="entry name" value="POLYNUCLEOTIDE 5'-HYDROXYL-KINASE NOL9"/>
    <property type="match status" value="1"/>
</dbReference>
<dbReference type="InterPro" id="IPR057573">
    <property type="entry name" value="NOL9_N"/>
</dbReference>
<keyword evidence="8" id="KW-0539">Nucleus</keyword>
<feature type="region of interest" description="Disordered" evidence="10">
    <location>
        <begin position="1"/>
        <end position="46"/>
    </location>
</feature>
<dbReference type="GO" id="GO:0000448">
    <property type="term" value="P:cleavage in ITS2 between 5.8S rRNA and LSU-rRNA of tricistronic rRNA transcript (SSU-rRNA, 5.8S rRNA, LSU-rRNA)"/>
    <property type="evidence" value="ECO:0007669"/>
    <property type="project" value="TreeGrafter"/>
</dbReference>
<evidence type="ECO:0000256" key="4">
    <source>
        <dbReference type="ARBA" id="ARBA00022679"/>
    </source>
</evidence>
<dbReference type="Proteomes" id="UP001190640">
    <property type="component" value="Chromosome 17"/>
</dbReference>
<dbReference type="InterPro" id="IPR032319">
    <property type="entry name" value="CLP1_P"/>
</dbReference>
<keyword evidence="5" id="KW-0547">Nucleotide-binding</keyword>
<evidence type="ECO:0000259" key="11">
    <source>
        <dbReference type="Pfam" id="PF16575"/>
    </source>
</evidence>
<dbReference type="GO" id="GO:0005730">
    <property type="term" value="C:nucleolus"/>
    <property type="evidence" value="ECO:0007669"/>
    <property type="project" value="UniProtKB-SubCell"/>
</dbReference>
<dbReference type="GeneID" id="129344379"/>
<evidence type="ECO:0000313" key="15">
    <source>
        <dbReference type="RefSeq" id="XP_054856949.1"/>
    </source>
</evidence>
<dbReference type="Pfam" id="PF16575">
    <property type="entry name" value="CLP1_P"/>
    <property type="match status" value="1"/>
</dbReference>
<keyword evidence="14" id="KW-1185">Reference proteome</keyword>
<dbReference type="InterPro" id="IPR045116">
    <property type="entry name" value="Clp1/Grc3"/>
</dbReference>
<dbReference type="KEGG" id="emc:129344379"/>
<keyword evidence="3" id="KW-0698">rRNA processing</keyword>
<evidence type="ECO:0000256" key="8">
    <source>
        <dbReference type="ARBA" id="ARBA00023242"/>
    </source>
</evidence>
<keyword evidence="7" id="KW-0067">ATP-binding</keyword>
<protein>
    <recommendedName>
        <fullName evidence="9">Polynucleotide 5'-hydroxyl-kinase NOL9</fullName>
    </recommendedName>
</protein>
<dbReference type="CTD" id="79707"/>
<keyword evidence="6" id="KW-0418">Kinase</keyword>
<evidence type="ECO:0000256" key="7">
    <source>
        <dbReference type="ARBA" id="ARBA00022840"/>
    </source>
</evidence>
<sequence>MAAVMPRRRATFAAPLRKRRGPQKRPRRLPPPVLRRCRPTAGKSNGVEADGWRDFAASFVAAGLVKPTEVEQPPKESLTAVEAKEGSAVLLLPQGQSLTFNGKCCLTCLYGSVRVFGFNIVPDQPPYNLFSPHTHCALSIEAVAYKESEKSKKEMKTEARSILRAHLVPRDARIKLMKSFVPQCSMVLLEHLDTPVTRFILSHSDFSHVFRTKKQKVPCFIPEDAALTSTGIKRQDPGCGLLMSKSSLSAIDELVKACQEEDEGCPVILVCGPKSVGKSTFNRYLINLLLNRLPCIEFLECDLGQTEFTPPGCISLINVTEPFLGPPFMHLRTPRKMVYFGETNCEQETERYLDSLKYVFSAYERDVPLVINTMGWVKGAGLLLLIDIIRLLSPSHIVQISADNFRDMPQLSPEYTCSSTGLHTKGKVPLKCKSLASGTDDSELCRGQGDFRPPHSGHKLLCVQPEFPGAGVAGDGRTHSSVLRDMAVLGYLGQLQPSSIELVLPLHSLVPYQVPFSAVSVKVIHTDVAPSHILYSVNASWVGLCQVPDEVRCKVDGPVLLTQIPICDCLGFGIVRGVDVVKKLYHILTPVPPENLRLVNCLLIGNIPVPNCVFLNQAGIEGEIPYVTSEYNYGISGAGKLKMKKHLKRREHIHP</sequence>
<evidence type="ECO:0000256" key="6">
    <source>
        <dbReference type="ARBA" id="ARBA00022777"/>
    </source>
</evidence>
<keyword evidence="4" id="KW-0808">Transferase</keyword>
<evidence type="ECO:0000256" key="2">
    <source>
        <dbReference type="ARBA" id="ARBA00011003"/>
    </source>
</evidence>
<dbReference type="RefSeq" id="XP_054856949.1">
    <property type="nucleotide sequence ID" value="XM_055000974.1"/>
</dbReference>
<evidence type="ECO:0000259" key="12">
    <source>
        <dbReference type="Pfam" id="PF24419"/>
    </source>
</evidence>
<comment type="subcellular location">
    <subcellularLocation>
        <location evidence="1">Nucleus</location>
        <location evidence="1">Nucleolus</location>
    </subcellularLocation>
</comment>
<dbReference type="Pfam" id="PF25467">
    <property type="entry name" value="NOL9_C"/>
    <property type="match status" value="1"/>
</dbReference>
<dbReference type="GO" id="GO:0005524">
    <property type="term" value="F:ATP binding"/>
    <property type="evidence" value="ECO:0007669"/>
    <property type="project" value="UniProtKB-KW"/>
</dbReference>
<evidence type="ECO:0000256" key="9">
    <source>
        <dbReference type="ARBA" id="ARBA00071212"/>
    </source>
</evidence>
<evidence type="ECO:0000256" key="3">
    <source>
        <dbReference type="ARBA" id="ARBA00022552"/>
    </source>
</evidence>
<dbReference type="PANTHER" id="PTHR12755">
    <property type="entry name" value="CLEAVAGE/POLYADENYLATION FACTOR IA SUBUNIT CLP1P"/>
    <property type="match status" value="1"/>
</dbReference>
<comment type="similarity">
    <text evidence="2">Belongs to the Clp1 family. NOL9/GRC3 subfamily.</text>
</comment>
<evidence type="ECO:0000256" key="5">
    <source>
        <dbReference type="ARBA" id="ARBA00022741"/>
    </source>
</evidence>
<accession>A0AA97KK40</accession>
<feature type="domain" description="Clp1 P-loop" evidence="11">
    <location>
        <begin position="272"/>
        <end position="404"/>
    </location>
</feature>